<evidence type="ECO:0000313" key="2">
    <source>
        <dbReference type="Proteomes" id="UP000749646"/>
    </source>
</evidence>
<keyword evidence="2" id="KW-1185">Reference proteome</keyword>
<dbReference type="AlphaFoldDB" id="A0A9P6IQS7"/>
<proteinExistence type="predicted"/>
<accession>A0A9P6IQS7</accession>
<protein>
    <submittedName>
        <fullName evidence="1">Uncharacterized protein</fullName>
    </submittedName>
</protein>
<gene>
    <name evidence="1" type="ORF">BGZ65_012436</name>
</gene>
<dbReference type="EMBL" id="JAAAHW010008504">
    <property type="protein sequence ID" value="KAF9944204.1"/>
    <property type="molecule type" value="Genomic_DNA"/>
</dbReference>
<dbReference type="Proteomes" id="UP000749646">
    <property type="component" value="Unassembled WGS sequence"/>
</dbReference>
<sequence>MTEIADAMSLLGVFSPSLPTPTMIKVFGQTLLEKLVERKTLPDVTFDESAVLKAVRLRKNGNRDAASEALKDLARKEMLMFNDL</sequence>
<name>A0A9P6IQS7_9FUNG</name>
<reference evidence="1" key="1">
    <citation type="journal article" date="2020" name="Fungal Divers.">
        <title>Resolving the Mortierellaceae phylogeny through synthesis of multi-gene phylogenetics and phylogenomics.</title>
        <authorList>
            <person name="Vandepol N."/>
            <person name="Liber J."/>
            <person name="Desiro A."/>
            <person name="Na H."/>
            <person name="Kennedy M."/>
            <person name="Barry K."/>
            <person name="Grigoriev I.V."/>
            <person name="Miller A.N."/>
            <person name="O'Donnell K."/>
            <person name="Stajich J.E."/>
            <person name="Bonito G."/>
        </authorList>
    </citation>
    <scope>NUCLEOTIDE SEQUENCE</scope>
    <source>
        <strain evidence="1">MES-2147</strain>
    </source>
</reference>
<evidence type="ECO:0000313" key="1">
    <source>
        <dbReference type="EMBL" id="KAF9944204.1"/>
    </source>
</evidence>
<organism evidence="1 2">
    <name type="scientific">Modicella reniformis</name>
    <dbReference type="NCBI Taxonomy" id="1440133"/>
    <lineage>
        <taxon>Eukaryota</taxon>
        <taxon>Fungi</taxon>
        <taxon>Fungi incertae sedis</taxon>
        <taxon>Mucoromycota</taxon>
        <taxon>Mortierellomycotina</taxon>
        <taxon>Mortierellomycetes</taxon>
        <taxon>Mortierellales</taxon>
        <taxon>Mortierellaceae</taxon>
        <taxon>Modicella</taxon>
    </lineage>
</organism>
<dbReference type="OrthoDB" id="2448606at2759"/>
<comment type="caution">
    <text evidence="1">The sequence shown here is derived from an EMBL/GenBank/DDBJ whole genome shotgun (WGS) entry which is preliminary data.</text>
</comment>